<proteinExistence type="predicted"/>
<dbReference type="AlphaFoldDB" id="A0A2S5B637"/>
<keyword evidence="3" id="KW-1185">Reference proteome</keyword>
<sequence>MCIKGKGEQNHVGHLYSGIFTTRLRPIPSARAPLSSPTLRPASRAVRSSSPSRSEQEEEAGQVRTRSESAGPKSRAVRSELAAPRTWTRTARSDRRRGPGRLLRSSSRQVPHRDRSSLAKGVHRVRLRCRRKRSTHPARLERVAREHPRRNRASGLGAPPFPPDPGRRSARTGPLRVRRPPFRPLPRLAAAAATESTLRRAHQRSGRPVPAPTPSTRSRRPHRSATNP</sequence>
<feature type="region of interest" description="Disordered" evidence="1">
    <location>
        <begin position="29"/>
        <end position="228"/>
    </location>
</feature>
<evidence type="ECO:0000313" key="2">
    <source>
        <dbReference type="EMBL" id="POY72253.1"/>
    </source>
</evidence>
<dbReference type="EMBL" id="PJQD01000055">
    <property type="protein sequence ID" value="POY72253.1"/>
    <property type="molecule type" value="Genomic_DNA"/>
</dbReference>
<comment type="caution">
    <text evidence="2">The sequence shown here is derived from an EMBL/GenBank/DDBJ whole genome shotgun (WGS) entry which is preliminary data.</text>
</comment>
<organism evidence="2 3">
    <name type="scientific">Rhodotorula taiwanensis</name>
    <dbReference type="NCBI Taxonomy" id="741276"/>
    <lineage>
        <taxon>Eukaryota</taxon>
        <taxon>Fungi</taxon>
        <taxon>Dikarya</taxon>
        <taxon>Basidiomycota</taxon>
        <taxon>Pucciniomycotina</taxon>
        <taxon>Microbotryomycetes</taxon>
        <taxon>Sporidiobolales</taxon>
        <taxon>Sporidiobolaceae</taxon>
        <taxon>Rhodotorula</taxon>
    </lineage>
</organism>
<feature type="compositionally biased region" description="Low complexity" evidence="1">
    <location>
        <begin position="40"/>
        <end position="53"/>
    </location>
</feature>
<evidence type="ECO:0000313" key="3">
    <source>
        <dbReference type="Proteomes" id="UP000237144"/>
    </source>
</evidence>
<reference evidence="2 3" key="1">
    <citation type="journal article" date="2018" name="Front. Microbiol.">
        <title>Prospects for Fungal Bioremediation of Acidic Radioactive Waste Sites: Characterization and Genome Sequence of Rhodotorula taiwanensis MD1149.</title>
        <authorList>
            <person name="Tkavc R."/>
            <person name="Matrosova V.Y."/>
            <person name="Grichenko O.E."/>
            <person name="Gostincar C."/>
            <person name="Volpe R.P."/>
            <person name="Klimenkova P."/>
            <person name="Gaidamakova E.K."/>
            <person name="Zhou C.E."/>
            <person name="Stewart B.J."/>
            <person name="Lyman M.G."/>
            <person name="Malfatti S.A."/>
            <person name="Rubinfeld B."/>
            <person name="Courtot M."/>
            <person name="Singh J."/>
            <person name="Dalgard C.L."/>
            <person name="Hamilton T."/>
            <person name="Frey K.G."/>
            <person name="Gunde-Cimerman N."/>
            <person name="Dugan L."/>
            <person name="Daly M.J."/>
        </authorList>
    </citation>
    <scope>NUCLEOTIDE SEQUENCE [LARGE SCALE GENOMIC DNA]</scope>
    <source>
        <strain evidence="2 3">MD1149</strain>
    </source>
</reference>
<feature type="compositionally biased region" description="Basic residues" evidence="1">
    <location>
        <begin position="121"/>
        <end position="136"/>
    </location>
</feature>
<accession>A0A2S5B637</accession>
<dbReference type="Proteomes" id="UP000237144">
    <property type="component" value="Unassembled WGS sequence"/>
</dbReference>
<gene>
    <name evidence="2" type="ORF">BMF94_4761</name>
</gene>
<feature type="compositionally biased region" description="Basic residues" evidence="1">
    <location>
        <begin position="217"/>
        <end position="228"/>
    </location>
</feature>
<evidence type="ECO:0000256" key="1">
    <source>
        <dbReference type="SAM" id="MobiDB-lite"/>
    </source>
</evidence>
<name>A0A2S5B637_9BASI</name>
<protein>
    <submittedName>
        <fullName evidence="2">Uncharacterized protein</fullName>
    </submittedName>
</protein>